<evidence type="ECO:0000256" key="2">
    <source>
        <dbReference type="ARBA" id="ARBA00006906"/>
    </source>
</evidence>
<dbReference type="KEGG" id="pabs:JIR001_13560"/>
<dbReference type="NCBIfam" id="TIGR01182">
    <property type="entry name" value="eda"/>
    <property type="match status" value="1"/>
</dbReference>
<keyword evidence="5" id="KW-0119">Carbohydrate metabolism</keyword>
<dbReference type="RefSeq" id="WP_212774784.1">
    <property type="nucleotide sequence ID" value="NZ_AP024601.1"/>
</dbReference>
<dbReference type="Gene3D" id="3.20.20.70">
    <property type="entry name" value="Aldolase class I"/>
    <property type="match status" value="1"/>
</dbReference>
<dbReference type="CDD" id="cd00452">
    <property type="entry name" value="KDPG_aldolase"/>
    <property type="match status" value="1"/>
</dbReference>
<evidence type="ECO:0000256" key="5">
    <source>
        <dbReference type="ARBA" id="ARBA00023277"/>
    </source>
</evidence>
<proteinExistence type="inferred from homology"/>
<dbReference type="PROSITE" id="PS00160">
    <property type="entry name" value="ALDOLASE_KDPG_KHG_2"/>
    <property type="match status" value="1"/>
</dbReference>
<name>A0A8D5ZNQ0_9BACL</name>
<dbReference type="SUPFAM" id="SSF51569">
    <property type="entry name" value="Aldolase"/>
    <property type="match status" value="1"/>
</dbReference>
<sequence>MIQKMFLIQKLTESGVIAVIRRLPEASVEKVAESLVAGGITALEVTVDSPGAFTVIRKLAEKFKDHAIVGAGTVLDAESARLAIDSGAEFLLSPSLHRDVIQTALRYGKIAVPGVLTPTEMITAVEWGADLVKLFPASVMGAQYMKEIKAPFPHIPVIPTGGIHLDNLTSFIKAGAAAVGIGGNLLDRKVIEAGDFSTITAIARRYVTAVQQARG</sequence>
<dbReference type="InterPro" id="IPR000887">
    <property type="entry name" value="Aldlse_KDPG_KHG"/>
</dbReference>
<dbReference type="Proteomes" id="UP000677436">
    <property type="component" value="Chromosome"/>
</dbReference>
<comment type="subunit">
    <text evidence="3">Homotrimer.</text>
</comment>
<evidence type="ECO:0000256" key="3">
    <source>
        <dbReference type="ARBA" id="ARBA00011233"/>
    </source>
</evidence>
<accession>A0A8D5ZNQ0</accession>
<organism evidence="6 7">
    <name type="scientific">Polycladomyces abyssicola</name>
    <dbReference type="NCBI Taxonomy" id="1125966"/>
    <lineage>
        <taxon>Bacteria</taxon>
        <taxon>Bacillati</taxon>
        <taxon>Bacillota</taxon>
        <taxon>Bacilli</taxon>
        <taxon>Bacillales</taxon>
        <taxon>Thermoactinomycetaceae</taxon>
        <taxon>Polycladomyces</taxon>
    </lineage>
</organism>
<comment type="similarity">
    <text evidence="2">Belongs to the KHG/KDPG aldolase family.</text>
</comment>
<dbReference type="PANTHER" id="PTHR30246">
    <property type="entry name" value="2-KETO-3-DEOXY-6-PHOSPHOGLUCONATE ALDOLASE"/>
    <property type="match status" value="1"/>
</dbReference>
<gene>
    <name evidence="6" type="ORF">JIR001_13560</name>
</gene>
<reference evidence="6" key="1">
    <citation type="journal article" date="2013" name="Int. J. Syst. Evol. Microbiol.">
        <title>Polycladomyces abyssicola gen. nov., sp. nov., a thermophilic filamentous bacterium isolated from hemipelagic sediment.</title>
        <authorList>
            <person name="Tsubouchi T."/>
            <person name="Shimane Y."/>
            <person name="Mori K."/>
            <person name="Usui K."/>
            <person name="Hiraki T."/>
            <person name="Tame A."/>
            <person name="Uematsu K."/>
            <person name="Maruyama T."/>
            <person name="Hatada Y."/>
        </authorList>
    </citation>
    <scope>NUCLEOTIDE SEQUENCE</scope>
    <source>
        <strain evidence="6">JIR-001</strain>
    </source>
</reference>
<protein>
    <submittedName>
        <fullName evidence="6">2-dehydro-3-deoxy-phosphogluconate aldolase</fullName>
    </submittedName>
</protein>
<dbReference type="AlphaFoldDB" id="A0A8D5ZNQ0"/>
<reference evidence="6" key="2">
    <citation type="journal article" date="2021" name="Microbiol. Resour. Announc.">
        <title>Complete Genome Sequence of Polycladomyces abyssicola JIR-001T, Isolated from Hemipelagic Sediment in Deep Seawater.</title>
        <authorList>
            <person name="Tsubouchi T."/>
            <person name="Kaneko Y."/>
        </authorList>
    </citation>
    <scope>NUCLEOTIDE SEQUENCE</scope>
    <source>
        <strain evidence="6">JIR-001</strain>
    </source>
</reference>
<keyword evidence="4" id="KW-0456">Lyase</keyword>
<evidence type="ECO:0000313" key="6">
    <source>
        <dbReference type="EMBL" id="BCU81573.1"/>
    </source>
</evidence>
<dbReference type="EMBL" id="AP024601">
    <property type="protein sequence ID" value="BCU81573.1"/>
    <property type="molecule type" value="Genomic_DNA"/>
</dbReference>
<comment type="pathway">
    <text evidence="1">Carbohydrate acid metabolism.</text>
</comment>
<keyword evidence="7" id="KW-1185">Reference proteome</keyword>
<evidence type="ECO:0000256" key="4">
    <source>
        <dbReference type="ARBA" id="ARBA00023239"/>
    </source>
</evidence>
<dbReference type="InterPro" id="IPR013785">
    <property type="entry name" value="Aldolase_TIM"/>
</dbReference>
<dbReference type="PANTHER" id="PTHR30246:SF1">
    <property type="entry name" value="2-DEHYDRO-3-DEOXY-6-PHOSPHOGALACTONATE ALDOLASE-RELATED"/>
    <property type="match status" value="1"/>
</dbReference>
<dbReference type="InterPro" id="IPR031338">
    <property type="entry name" value="KDPG/KHG_AS_2"/>
</dbReference>
<dbReference type="GO" id="GO:0016829">
    <property type="term" value="F:lyase activity"/>
    <property type="evidence" value="ECO:0007669"/>
    <property type="project" value="UniProtKB-KW"/>
</dbReference>
<dbReference type="Pfam" id="PF01081">
    <property type="entry name" value="Aldolase"/>
    <property type="match status" value="1"/>
</dbReference>
<evidence type="ECO:0000256" key="1">
    <source>
        <dbReference type="ARBA" id="ARBA00004761"/>
    </source>
</evidence>
<evidence type="ECO:0000313" key="7">
    <source>
        <dbReference type="Proteomes" id="UP000677436"/>
    </source>
</evidence>